<dbReference type="Gene3D" id="2.60.40.1180">
    <property type="entry name" value="Golgi alpha-mannosidase II"/>
    <property type="match status" value="1"/>
</dbReference>
<evidence type="ECO:0000256" key="1">
    <source>
        <dbReference type="SAM" id="SignalP"/>
    </source>
</evidence>
<dbReference type="Gene3D" id="3.20.20.80">
    <property type="entry name" value="Glycosidases"/>
    <property type="match status" value="1"/>
</dbReference>
<dbReference type="InterPro" id="IPR013780">
    <property type="entry name" value="Glyco_hydro_b"/>
</dbReference>
<dbReference type="OrthoDB" id="9758333at2"/>
<protein>
    <recommendedName>
        <fullName evidence="4">Alpha-L-arabinofuranosidase</fullName>
    </recommendedName>
</protein>
<proteinExistence type="predicted"/>
<dbReference type="RefSeq" id="WP_152893044.1">
    <property type="nucleotide sequence ID" value="NZ_VJZD01000153.1"/>
</dbReference>
<dbReference type="SUPFAM" id="SSF51445">
    <property type="entry name" value="(Trans)glycosidases"/>
    <property type="match status" value="1"/>
</dbReference>
<dbReference type="PROSITE" id="PS51318">
    <property type="entry name" value="TAT"/>
    <property type="match status" value="1"/>
</dbReference>
<evidence type="ECO:0008006" key="4">
    <source>
        <dbReference type="Google" id="ProtNLM"/>
    </source>
</evidence>
<dbReference type="InterPro" id="IPR006311">
    <property type="entry name" value="TAT_signal"/>
</dbReference>
<sequence>MNHPSRRTVMSAALGITAATALPASLASASAAAAVTVNASTSLATVPATLVGANTAIYDGLLTSTTTAGLLHAAGVKYLRYPGGSHSDVYHWQTHTAENGAYIDPNADFDNLMTMADSAQAKPIITVNYGSGTAQEAAAWVEYANVTKGHGITYWEIGNEVFGNGHYGSSYNWEYDTHTDKSPAAYANACVDYIAAMKAVDPSIKVGVVLTTPTFAPDGIVGSGDSGDWNDVVLAIVNTKADFVVIHWYPYTSSTTEAEMLTKPRSGADIVTKVRADLDKWGVASAEIFFTELNGGPPRDTQPQALWAADAYLTLAEAGVKNVTWWNVHNGSGGTSTDSTGATDYDDEGLISYGSSGEPAAQTPFRSYYGIQMLSRVCAAGDTLVQAPSSRSTLSAHAVKRQNGGLDLLLINKDSANACTVSLSYSGYSPKSSTQTDTYGLTSSAITHATSGSASTQTVPPYGLLAVHLTAS</sequence>
<dbReference type="InterPro" id="IPR017853">
    <property type="entry name" value="GH"/>
</dbReference>
<feature type="chain" id="PRO_5039125520" description="Alpha-L-arabinofuranosidase" evidence="1">
    <location>
        <begin position="34"/>
        <end position="472"/>
    </location>
</feature>
<dbReference type="Proteomes" id="UP000325849">
    <property type="component" value="Unassembled WGS sequence"/>
</dbReference>
<dbReference type="AlphaFoldDB" id="A0A5N8VKQ9"/>
<evidence type="ECO:0000313" key="3">
    <source>
        <dbReference type="Proteomes" id="UP000325849"/>
    </source>
</evidence>
<feature type="signal peptide" evidence="1">
    <location>
        <begin position="1"/>
        <end position="33"/>
    </location>
</feature>
<gene>
    <name evidence="2" type="ORF">FNH09_29950</name>
</gene>
<name>A0A5N8VKQ9_9ACTN</name>
<accession>A0A5N8VKQ9</accession>
<dbReference type="GO" id="GO:0000272">
    <property type="term" value="P:polysaccharide catabolic process"/>
    <property type="evidence" value="ECO:0007669"/>
    <property type="project" value="TreeGrafter"/>
</dbReference>
<dbReference type="PANTHER" id="PTHR43576:SF3">
    <property type="entry name" value="ALPHA-L-ARABINOFURANOSIDASE C"/>
    <property type="match status" value="1"/>
</dbReference>
<comment type="caution">
    <text evidence="2">The sequence shown here is derived from an EMBL/GenBank/DDBJ whole genome shotgun (WGS) entry which is preliminary data.</text>
</comment>
<dbReference type="EMBL" id="VJZD01000153">
    <property type="protein sequence ID" value="MPY35312.1"/>
    <property type="molecule type" value="Genomic_DNA"/>
</dbReference>
<evidence type="ECO:0000313" key="2">
    <source>
        <dbReference type="EMBL" id="MPY35312.1"/>
    </source>
</evidence>
<dbReference type="PANTHER" id="PTHR43576">
    <property type="entry name" value="ALPHA-L-ARABINOFURANOSIDASE C-RELATED"/>
    <property type="match status" value="1"/>
</dbReference>
<organism evidence="2 3">
    <name type="scientific">Streptomyces adustus</name>
    <dbReference type="NCBI Taxonomy" id="1609272"/>
    <lineage>
        <taxon>Bacteria</taxon>
        <taxon>Bacillati</taxon>
        <taxon>Actinomycetota</taxon>
        <taxon>Actinomycetes</taxon>
        <taxon>Kitasatosporales</taxon>
        <taxon>Streptomycetaceae</taxon>
        <taxon>Streptomyces</taxon>
    </lineage>
</organism>
<reference evidence="2 3" key="1">
    <citation type="submission" date="2019-07" db="EMBL/GenBank/DDBJ databases">
        <title>New species of Amycolatopsis and Streptomyces.</title>
        <authorList>
            <person name="Duangmal K."/>
            <person name="Teo W.F.A."/>
            <person name="Lipun K."/>
        </authorList>
    </citation>
    <scope>NUCLEOTIDE SEQUENCE [LARGE SCALE GENOMIC DNA]</scope>
    <source>
        <strain evidence="2 3">NBRC 109810</strain>
    </source>
</reference>
<keyword evidence="1" id="KW-0732">Signal</keyword>
<keyword evidence="3" id="KW-1185">Reference proteome</keyword>